<accession>A0ABM4X7W3</accession>
<feature type="region of interest" description="Disordered" evidence="2">
    <location>
        <begin position="1"/>
        <end position="32"/>
    </location>
</feature>
<gene>
    <name evidence="4" type="primary">LOC113737883</name>
</gene>
<feature type="compositionally biased region" description="Basic and acidic residues" evidence="2">
    <location>
        <begin position="1"/>
        <end position="13"/>
    </location>
</feature>
<dbReference type="InterPro" id="IPR050317">
    <property type="entry name" value="Plant_Fungal_Acyltransferase"/>
</dbReference>
<name>A0ABM4X7W3_COFAR</name>
<proteinExistence type="inferred from homology"/>
<keyword evidence="3" id="KW-1185">Reference proteome</keyword>
<dbReference type="GeneID" id="113737883"/>
<dbReference type="Gene3D" id="3.30.559.10">
    <property type="entry name" value="Chloramphenicol acetyltransferase-like domain"/>
    <property type="match status" value="2"/>
</dbReference>
<sequence>MENKNEENADYKARFARSGQRGCRAPPTSHSHRKGVGFNQHFYWNSLPVETIFLSNIDQALVFPVETIFFFEVPSNVKNPSSTLNAAERVKEAVQVLLGPYYFMAGRLNFNQETKRVELLCNNAGVLFVSATSELTLKELGDLSQPNPTFHHLIHRPGLYKGLLETAIFTIQVTRFGCGGFSLGFTTNHAILDGKSASDMFHNLASICRGEGLKVEAINNDRSCIRARTPPQISYPHNEYVKLAKTSSLPSSFTTQDRIHPSPLIFSHIYVHKLFSFTPDMLMSLKEKAMTKCSTFEAIVAHIWRARTKAIFEKDEDDEFSTVLFAVDIRSKLSPPLPNDFAGNAVVTAFATAKVKDLVEMPLPFAVGKIKEARERVTNDYIRSVIDWLEVNKGIPARCDGSFYVSAWWKLRFRELDFGFGKTVHGGPIVSGNDEFVLLLSNESSGGNGDGINVWMGLEKEIMQKFVSCVFEI</sequence>
<reference evidence="4" key="1">
    <citation type="submission" date="2025-08" db="UniProtKB">
        <authorList>
            <consortium name="RefSeq"/>
        </authorList>
    </citation>
    <scope>IDENTIFICATION</scope>
    <source>
        <tissue evidence="4">Leaves</tissue>
    </source>
</reference>
<dbReference type="PANTHER" id="PTHR31642">
    <property type="entry name" value="TRICHOTHECENE 3-O-ACETYLTRANSFERASE"/>
    <property type="match status" value="1"/>
</dbReference>
<dbReference type="PANTHER" id="PTHR31642:SF231">
    <property type="entry name" value="BAHD FAMILY ACYLTRANSFERASE, CLADE V"/>
    <property type="match status" value="1"/>
</dbReference>
<organism evidence="3 4">
    <name type="scientific">Coffea arabica</name>
    <name type="common">Arabian coffee</name>
    <dbReference type="NCBI Taxonomy" id="13443"/>
    <lineage>
        <taxon>Eukaryota</taxon>
        <taxon>Viridiplantae</taxon>
        <taxon>Streptophyta</taxon>
        <taxon>Embryophyta</taxon>
        <taxon>Tracheophyta</taxon>
        <taxon>Spermatophyta</taxon>
        <taxon>Magnoliopsida</taxon>
        <taxon>eudicotyledons</taxon>
        <taxon>Gunneridae</taxon>
        <taxon>Pentapetalae</taxon>
        <taxon>asterids</taxon>
        <taxon>lamiids</taxon>
        <taxon>Gentianales</taxon>
        <taxon>Rubiaceae</taxon>
        <taxon>Ixoroideae</taxon>
        <taxon>Gardenieae complex</taxon>
        <taxon>Bertiereae - Coffeeae clade</taxon>
        <taxon>Coffeeae</taxon>
        <taxon>Coffea</taxon>
    </lineage>
</organism>
<dbReference type="Pfam" id="PF02458">
    <property type="entry name" value="Transferase"/>
    <property type="match status" value="1"/>
</dbReference>
<protein>
    <submittedName>
        <fullName evidence="4">Acyltransferase GLAUCE-like</fullName>
    </submittedName>
</protein>
<evidence type="ECO:0000313" key="3">
    <source>
        <dbReference type="Proteomes" id="UP001652660"/>
    </source>
</evidence>
<comment type="similarity">
    <text evidence="1">Belongs to the plant acyltransferase family.</text>
</comment>
<evidence type="ECO:0000256" key="2">
    <source>
        <dbReference type="SAM" id="MobiDB-lite"/>
    </source>
</evidence>
<dbReference type="Proteomes" id="UP001652660">
    <property type="component" value="Chromosome 3e"/>
</dbReference>
<dbReference type="RefSeq" id="XP_071940126.1">
    <property type="nucleotide sequence ID" value="XM_072084025.1"/>
</dbReference>
<dbReference type="InterPro" id="IPR023213">
    <property type="entry name" value="CAT-like_dom_sf"/>
</dbReference>
<evidence type="ECO:0000256" key="1">
    <source>
        <dbReference type="ARBA" id="ARBA00009861"/>
    </source>
</evidence>
<evidence type="ECO:0000313" key="4">
    <source>
        <dbReference type="RefSeq" id="XP_071940126.1"/>
    </source>
</evidence>